<keyword evidence="2" id="KW-1185">Reference proteome</keyword>
<sequence>METSYVIYDLIKKKIIKVYSALAEERYTYYTLYYSDGTLVDLYNQKEYKVKAANFDFCDVINVDIHGYRKYVAYRSCQDDLILIHISTGRQDVILRFTDPHCPVLRILDNLNQLMYLDVGIRIYDITTRTYVYVLKISNVYDDYRAKGIDGIHFHKDSKFIGYNKKKEQLGRNGKVAFFSTFCYVQQ</sequence>
<organism evidence="1 2">
    <name type="scientific">Bursaphelenchus okinawaensis</name>
    <dbReference type="NCBI Taxonomy" id="465554"/>
    <lineage>
        <taxon>Eukaryota</taxon>
        <taxon>Metazoa</taxon>
        <taxon>Ecdysozoa</taxon>
        <taxon>Nematoda</taxon>
        <taxon>Chromadorea</taxon>
        <taxon>Rhabditida</taxon>
        <taxon>Tylenchina</taxon>
        <taxon>Tylenchomorpha</taxon>
        <taxon>Aphelenchoidea</taxon>
        <taxon>Aphelenchoididae</taxon>
        <taxon>Bursaphelenchus</taxon>
    </lineage>
</organism>
<dbReference type="Proteomes" id="UP000614601">
    <property type="component" value="Unassembled WGS sequence"/>
</dbReference>
<gene>
    <name evidence="1" type="ORF">BOKJ2_LOCUS4502</name>
</gene>
<dbReference type="EMBL" id="CAJFDH010000002">
    <property type="protein sequence ID" value="CAD5212701.1"/>
    <property type="molecule type" value="Genomic_DNA"/>
</dbReference>
<dbReference type="AlphaFoldDB" id="A0A811KBE9"/>
<name>A0A811KBE9_9BILA</name>
<accession>A0A811KBE9</accession>
<reference evidence="1" key="1">
    <citation type="submission" date="2020-09" db="EMBL/GenBank/DDBJ databases">
        <authorList>
            <person name="Kikuchi T."/>
        </authorList>
    </citation>
    <scope>NUCLEOTIDE SEQUENCE</scope>
    <source>
        <strain evidence="1">SH1</strain>
    </source>
</reference>
<evidence type="ECO:0000313" key="1">
    <source>
        <dbReference type="EMBL" id="CAD5212701.1"/>
    </source>
</evidence>
<dbReference type="Proteomes" id="UP000783686">
    <property type="component" value="Unassembled WGS sequence"/>
</dbReference>
<evidence type="ECO:0000313" key="2">
    <source>
        <dbReference type="Proteomes" id="UP000614601"/>
    </source>
</evidence>
<protein>
    <submittedName>
        <fullName evidence="1">Uncharacterized protein</fullName>
    </submittedName>
</protein>
<dbReference type="EMBL" id="CAJFCW020000002">
    <property type="protein sequence ID" value="CAG9097324.1"/>
    <property type="molecule type" value="Genomic_DNA"/>
</dbReference>
<comment type="caution">
    <text evidence="1">The sequence shown here is derived from an EMBL/GenBank/DDBJ whole genome shotgun (WGS) entry which is preliminary data.</text>
</comment>
<proteinExistence type="predicted"/>